<accession>X1JV74</accession>
<evidence type="ECO:0000313" key="1">
    <source>
        <dbReference type="EMBL" id="GAH85315.1"/>
    </source>
</evidence>
<dbReference type="EMBL" id="BARU01035865">
    <property type="protein sequence ID" value="GAH85315.1"/>
    <property type="molecule type" value="Genomic_DNA"/>
</dbReference>
<sequence length="50" mass="5801">MSGEINQAKPDKQLLLIEMWYSACQTGDFKRADRIWEEYQLVLGVVKIGK</sequence>
<name>X1JV74_9ZZZZ</name>
<gene>
    <name evidence="1" type="ORF">S03H2_56081</name>
</gene>
<protein>
    <submittedName>
        <fullName evidence="1">Uncharacterized protein</fullName>
    </submittedName>
</protein>
<comment type="caution">
    <text evidence="1">The sequence shown here is derived from an EMBL/GenBank/DDBJ whole genome shotgun (WGS) entry which is preliminary data.</text>
</comment>
<reference evidence="1" key="1">
    <citation type="journal article" date="2014" name="Front. Microbiol.">
        <title>High frequency of phylogenetically diverse reductive dehalogenase-homologous genes in deep subseafloor sedimentary metagenomes.</title>
        <authorList>
            <person name="Kawai M."/>
            <person name="Futagami T."/>
            <person name="Toyoda A."/>
            <person name="Takaki Y."/>
            <person name="Nishi S."/>
            <person name="Hori S."/>
            <person name="Arai W."/>
            <person name="Tsubouchi T."/>
            <person name="Morono Y."/>
            <person name="Uchiyama I."/>
            <person name="Ito T."/>
            <person name="Fujiyama A."/>
            <person name="Inagaki F."/>
            <person name="Takami H."/>
        </authorList>
    </citation>
    <scope>NUCLEOTIDE SEQUENCE</scope>
    <source>
        <strain evidence="1">Expedition CK06-06</strain>
    </source>
</reference>
<proteinExistence type="predicted"/>
<dbReference type="AlphaFoldDB" id="X1JV74"/>
<organism evidence="1">
    <name type="scientific">marine sediment metagenome</name>
    <dbReference type="NCBI Taxonomy" id="412755"/>
    <lineage>
        <taxon>unclassified sequences</taxon>
        <taxon>metagenomes</taxon>
        <taxon>ecological metagenomes</taxon>
    </lineage>
</organism>